<dbReference type="NCBIfam" id="NF006013">
    <property type="entry name" value="PRK08150.1"/>
    <property type="match status" value="1"/>
</dbReference>
<keyword evidence="3" id="KW-1185">Reference proteome</keyword>
<proteinExistence type="inferred from homology"/>
<organism evidence="2 3">
    <name type="scientific">Rhodoblastus sphagnicola</name>
    <dbReference type="NCBI Taxonomy" id="333368"/>
    <lineage>
        <taxon>Bacteria</taxon>
        <taxon>Pseudomonadati</taxon>
        <taxon>Pseudomonadota</taxon>
        <taxon>Alphaproteobacteria</taxon>
        <taxon>Hyphomicrobiales</taxon>
        <taxon>Rhodoblastaceae</taxon>
        <taxon>Rhodoblastus</taxon>
    </lineage>
</organism>
<dbReference type="Gene3D" id="3.90.226.10">
    <property type="entry name" value="2-enoyl-CoA Hydratase, Chain A, domain 1"/>
    <property type="match status" value="1"/>
</dbReference>
<evidence type="ECO:0000313" key="3">
    <source>
        <dbReference type="Proteomes" id="UP000239089"/>
    </source>
</evidence>
<dbReference type="OrthoDB" id="9795727at2"/>
<dbReference type="CDD" id="cd06558">
    <property type="entry name" value="crotonase-like"/>
    <property type="match status" value="1"/>
</dbReference>
<dbReference type="AlphaFoldDB" id="A0A2S6N1X2"/>
<dbReference type="Proteomes" id="UP000239089">
    <property type="component" value="Unassembled WGS sequence"/>
</dbReference>
<dbReference type="InterPro" id="IPR014748">
    <property type="entry name" value="Enoyl-CoA_hydra_C"/>
</dbReference>
<accession>A0A2S6N1X2</accession>
<reference evidence="2 3" key="1">
    <citation type="journal article" date="2018" name="Arch. Microbiol.">
        <title>New insights into the metabolic potential of the phototrophic purple bacterium Rhodopila globiformis DSM 161(T) from its draft genome sequence and evidence for a vanadium-dependent nitrogenase.</title>
        <authorList>
            <person name="Imhoff J.F."/>
            <person name="Rahn T."/>
            <person name="Kunzel S."/>
            <person name="Neulinger S.C."/>
        </authorList>
    </citation>
    <scope>NUCLEOTIDE SEQUENCE [LARGE SCALE GENOMIC DNA]</scope>
    <source>
        <strain evidence="2 3">DSM 16996</strain>
    </source>
</reference>
<dbReference type="EMBL" id="NHSJ01000106">
    <property type="protein sequence ID" value="PPQ28613.1"/>
    <property type="molecule type" value="Genomic_DNA"/>
</dbReference>
<dbReference type="PANTHER" id="PTHR43802">
    <property type="entry name" value="ENOYL-COA HYDRATASE"/>
    <property type="match status" value="1"/>
</dbReference>
<comment type="similarity">
    <text evidence="1">Belongs to the enoyl-CoA hydratase/isomerase family.</text>
</comment>
<evidence type="ECO:0000313" key="2">
    <source>
        <dbReference type="EMBL" id="PPQ28613.1"/>
    </source>
</evidence>
<dbReference type="InterPro" id="IPR001753">
    <property type="entry name" value="Enoyl-CoA_hydra/iso"/>
</dbReference>
<dbReference type="Pfam" id="PF00378">
    <property type="entry name" value="ECH_1"/>
    <property type="match status" value="1"/>
</dbReference>
<dbReference type="UniPathway" id="UPA00659"/>
<dbReference type="RefSeq" id="WP_104509113.1">
    <property type="nucleotide sequence ID" value="NZ_JACIGC010000006.1"/>
</dbReference>
<dbReference type="Gene3D" id="1.10.12.10">
    <property type="entry name" value="Lyase 2-enoyl-coa Hydratase, Chain A, domain 2"/>
    <property type="match status" value="1"/>
</dbReference>
<dbReference type="SUPFAM" id="SSF52096">
    <property type="entry name" value="ClpP/crotonase"/>
    <property type="match status" value="1"/>
</dbReference>
<comment type="caution">
    <text evidence="2">The sequence shown here is derived from an EMBL/GenBank/DDBJ whole genome shotgun (WGS) entry which is preliminary data.</text>
</comment>
<sequence>MIHAAKSPPQEGDARALGPLRVARHGAVLAVGLDRPSKRNAINDETIEALDQCFSTLPREVGAVVLHGIGPNFSAGLDLSEIAERDVTAGVFHSRSWHRCFEKIEFGRTPVIAALKGAVIGGGLELACAAHIRVADPTTFYALPEGQRGIFVGGGASVRLPRLIGVARMADMMLTGRTYSAAEGVPLGFSQYLVGADESFAKALELANRCCGNAPLTNFSVIQALPRIADSDPRIGFFMESLMAAVAQGDIEAKNRVRDFLEKRADKVARPD</sequence>
<evidence type="ECO:0000256" key="1">
    <source>
        <dbReference type="ARBA" id="ARBA00005254"/>
    </source>
</evidence>
<dbReference type="PANTHER" id="PTHR43802:SF1">
    <property type="entry name" value="IP11341P-RELATED"/>
    <property type="match status" value="1"/>
</dbReference>
<gene>
    <name evidence="2" type="ORF">CCR94_17380</name>
</gene>
<dbReference type="GO" id="GO:0003824">
    <property type="term" value="F:catalytic activity"/>
    <property type="evidence" value="ECO:0007669"/>
    <property type="project" value="UniProtKB-ARBA"/>
</dbReference>
<protein>
    <submittedName>
        <fullName evidence="2">Enoyl-CoA hydratase</fullName>
    </submittedName>
</protein>
<dbReference type="InterPro" id="IPR029045">
    <property type="entry name" value="ClpP/crotonase-like_dom_sf"/>
</dbReference>
<name>A0A2S6N1X2_9HYPH</name>
<dbReference type="GO" id="GO:0006635">
    <property type="term" value="P:fatty acid beta-oxidation"/>
    <property type="evidence" value="ECO:0007669"/>
    <property type="project" value="UniProtKB-UniPathway"/>
</dbReference>